<proteinExistence type="predicted"/>
<evidence type="ECO:0000313" key="3">
    <source>
        <dbReference type="Proteomes" id="UP000019184"/>
    </source>
</evidence>
<dbReference type="InterPro" id="IPR022060">
    <property type="entry name" value="DUF3616"/>
</dbReference>
<organism evidence="2 3">
    <name type="scientific">Candidatus Contendobacter odensis Run_B_J11</name>
    <dbReference type="NCBI Taxonomy" id="1400861"/>
    <lineage>
        <taxon>Bacteria</taxon>
        <taxon>Pseudomonadati</taxon>
        <taxon>Pseudomonadota</taxon>
        <taxon>Gammaproteobacteria</taxon>
        <taxon>Candidatus Competibacteraceae</taxon>
        <taxon>Candidatus Contendibacter</taxon>
    </lineage>
</organism>
<gene>
    <name evidence="2" type="ORF">BN874_1920008</name>
</gene>
<dbReference type="Proteomes" id="UP000019184">
    <property type="component" value="Unassembled WGS sequence"/>
</dbReference>
<comment type="caution">
    <text evidence="2">The sequence shown here is derived from an EMBL/GenBank/DDBJ whole genome shotgun (WGS) entry which is preliminary data.</text>
</comment>
<dbReference type="OrthoDB" id="423529at2"/>
<keyword evidence="3" id="KW-1185">Reference proteome</keyword>
<dbReference type="Pfam" id="PF12275">
    <property type="entry name" value="DUF3616"/>
    <property type="match status" value="1"/>
</dbReference>
<evidence type="ECO:0000313" key="2">
    <source>
        <dbReference type="EMBL" id="CDH44841.1"/>
    </source>
</evidence>
<name>A0A7U7GAM9_9GAMM</name>
<accession>A0A7U7GAM9</accession>
<sequence>MFSQDLPTVLDIPVGVGPEQAEGIALFDGNGGDARSILVVYDAAKNRQRDERTVEADLFALAD</sequence>
<feature type="domain" description="DUF3616" evidence="1">
    <location>
        <begin position="4"/>
        <end position="57"/>
    </location>
</feature>
<dbReference type="EMBL" id="CBTK010000104">
    <property type="protein sequence ID" value="CDH44841.1"/>
    <property type="molecule type" value="Genomic_DNA"/>
</dbReference>
<protein>
    <recommendedName>
        <fullName evidence="1">DUF3616 domain-containing protein</fullName>
    </recommendedName>
</protein>
<evidence type="ECO:0000259" key="1">
    <source>
        <dbReference type="Pfam" id="PF12275"/>
    </source>
</evidence>
<reference evidence="2 3" key="1">
    <citation type="journal article" date="2014" name="ISME J.">
        <title>Candidatus Competibacter-lineage genomes retrieved from metagenomes reveal functional metabolic diversity.</title>
        <authorList>
            <person name="McIlroy S.J."/>
            <person name="Albertsen M."/>
            <person name="Andresen E.K."/>
            <person name="Saunders A.M."/>
            <person name="Kristiansen R."/>
            <person name="Stokholm-Bjerregaard M."/>
            <person name="Nielsen K.L."/>
            <person name="Nielsen P.H."/>
        </authorList>
    </citation>
    <scope>NUCLEOTIDE SEQUENCE [LARGE SCALE GENOMIC DNA]</scope>
    <source>
        <strain evidence="2 3">Run_B_J11</strain>
    </source>
</reference>
<dbReference type="AlphaFoldDB" id="A0A7U7GAM9"/>